<accession>A0A846THM1</accession>
<evidence type="ECO:0000313" key="10">
    <source>
        <dbReference type="Proteomes" id="UP000521379"/>
    </source>
</evidence>
<name>A0A846THM1_9MICC</name>
<dbReference type="PANTHER" id="PTHR32322">
    <property type="entry name" value="INNER MEMBRANE TRANSPORTER"/>
    <property type="match status" value="1"/>
</dbReference>
<dbReference type="PANTHER" id="PTHR32322:SF18">
    <property type="entry name" value="S-ADENOSYLMETHIONINE_S-ADENOSYLHOMOCYSTEINE TRANSPORTER"/>
    <property type="match status" value="1"/>
</dbReference>
<comment type="caution">
    <text evidence="9">The sequence shown here is derived from an EMBL/GenBank/DDBJ whole genome shotgun (WGS) entry which is preliminary data.</text>
</comment>
<gene>
    <name evidence="9" type="ORF">GTW58_01580</name>
</gene>
<evidence type="ECO:0000256" key="2">
    <source>
        <dbReference type="ARBA" id="ARBA00007362"/>
    </source>
</evidence>
<evidence type="ECO:0000256" key="5">
    <source>
        <dbReference type="ARBA" id="ARBA00022989"/>
    </source>
</evidence>
<organism evidence="9 10">
    <name type="scientific">Kocuria subflava</name>
    <dbReference type="NCBI Taxonomy" id="1736139"/>
    <lineage>
        <taxon>Bacteria</taxon>
        <taxon>Bacillati</taxon>
        <taxon>Actinomycetota</taxon>
        <taxon>Actinomycetes</taxon>
        <taxon>Micrococcales</taxon>
        <taxon>Micrococcaceae</taxon>
        <taxon>Kocuria</taxon>
    </lineage>
</organism>
<feature type="transmembrane region" description="Helical" evidence="7">
    <location>
        <begin position="161"/>
        <end position="179"/>
    </location>
</feature>
<dbReference type="GO" id="GO:0005886">
    <property type="term" value="C:plasma membrane"/>
    <property type="evidence" value="ECO:0007669"/>
    <property type="project" value="UniProtKB-SubCell"/>
</dbReference>
<dbReference type="InterPro" id="IPR000620">
    <property type="entry name" value="EamA_dom"/>
</dbReference>
<reference evidence="9 10" key="1">
    <citation type="submission" date="2020-02" db="EMBL/GenBank/DDBJ databases">
        <authorList>
            <person name="Sun Q."/>
        </authorList>
    </citation>
    <scope>NUCLEOTIDE SEQUENCE [LARGE SCALE GENOMIC DNA]</scope>
    <source>
        <strain evidence="9 10">YIM 13062</strain>
    </source>
</reference>
<feature type="transmembrane region" description="Helical" evidence="7">
    <location>
        <begin position="251"/>
        <end position="271"/>
    </location>
</feature>
<keyword evidence="5 7" id="KW-1133">Transmembrane helix</keyword>
<feature type="transmembrane region" description="Helical" evidence="7">
    <location>
        <begin position="186"/>
        <end position="209"/>
    </location>
</feature>
<comment type="subcellular location">
    <subcellularLocation>
        <location evidence="1">Cell membrane</location>
        <topology evidence="1">Multi-pass membrane protein</topology>
    </subcellularLocation>
</comment>
<evidence type="ECO:0000256" key="3">
    <source>
        <dbReference type="ARBA" id="ARBA00022475"/>
    </source>
</evidence>
<dbReference type="RefSeq" id="WP_119932483.1">
    <property type="nucleotide sequence ID" value="NZ_JAAVUN010000002.1"/>
</dbReference>
<proteinExistence type="inferred from homology"/>
<dbReference type="Proteomes" id="UP000521379">
    <property type="component" value="Unassembled WGS sequence"/>
</dbReference>
<dbReference type="Pfam" id="PF00892">
    <property type="entry name" value="EamA"/>
    <property type="match status" value="1"/>
</dbReference>
<dbReference type="InterPro" id="IPR050638">
    <property type="entry name" value="AA-Vitamin_Transporters"/>
</dbReference>
<feature type="transmembrane region" description="Helical" evidence="7">
    <location>
        <begin position="134"/>
        <end position="155"/>
    </location>
</feature>
<keyword evidence="10" id="KW-1185">Reference proteome</keyword>
<feature type="transmembrane region" description="Helical" evidence="7">
    <location>
        <begin position="83"/>
        <end position="103"/>
    </location>
</feature>
<feature type="transmembrane region" description="Helical" evidence="7">
    <location>
        <begin position="25"/>
        <end position="44"/>
    </location>
</feature>
<feature type="transmembrane region" description="Helical" evidence="7">
    <location>
        <begin position="277"/>
        <end position="297"/>
    </location>
</feature>
<evidence type="ECO:0000256" key="1">
    <source>
        <dbReference type="ARBA" id="ARBA00004651"/>
    </source>
</evidence>
<evidence type="ECO:0000313" key="9">
    <source>
        <dbReference type="EMBL" id="NKE08658.1"/>
    </source>
</evidence>
<evidence type="ECO:0000256" key="6">
    <source>
        <dbReference type="ARBA" id="ARBA00023136"/>
    </source>
</evidence>
<feature type="transmembrane region" description="Helical" evidence="7">
    <location>
        <begin position="50"/>
        <end position="71"/>
    </location>
</feature>
<evidence type="ECO:0000259" key="8">
    <source>
        <dbReference type="Pfam" id="PF00892"/>
    </source>
</evidence>
<comment type="similarity">
    <text evidence="2">Belongs to the EamA transporter family.</text>
</comment>
<feature type="domain" description="EamA" evidence="8">
    <location>
        <begin position="161"/>
        <end position="292"/>
    </location>
</feature>
<keyword evidence="6 7" id="KW-0472">Membrane</keyword>
<keyword evidence="3" id="KW-1003">Cell membrane</keyword>
<dbReference type="SUPFAM" id="SSF103481">
    <property type="entry name" value="Multidrug resistance efflux transporter EmrE"/>
    <property type="match status" value="2"/>
</dbReference>
<dbReference type="InterPro" id="IPR037185">
    <property type="entry name" value="EmrE-like"/>
</dbReference>
<evidence type="ECO:0000256" key="4">
    <source>
        <dbReference type="ARBA" id="ARBA00022692"/>
    </source>
</evidence>
<sequence length="302" mass="30936">MTTTAPPAPAVVVDQRPGQLGTGSAAALVLASCVSLQFGAALATELFPVMGSWATAGFRLALAAVVLCLVVRPRVLSWNKQQWKAVIAFGFALALMNGFFYAAIARIPLGTAVAIEFLGPLLLAAVLSRSARDLVWVGLAISGMALLGVESVLGLDSLDPLGVAFALIAGAFWALYVLTSAKVGQLVPGTGGLAMALVVAALLLMPVSAGHVTTVVSDPHLLLLALGTAILASLLPYSFELAAVRSLPKPVFGILLSMEPVVASIAGWVLLSQAAGPLRIVAVTLVVAASIGSTVSARRQRR</sequence>
<feature type="transmembrane region" description="Helical" evidence="7">
    <location>
        <begin position="109"/>
        <end position="127"/>
    </location>
</feature>
<feature type="transmembrane region" description="Helical" evidence="7">
    <location>
        <begin position="221"/>
        <end position="239"/>
    </location>
</feature>
<keyword evidence="4 7" id="KW-0812">Transmembrane</keyword>
<evidence type="ECO:0000256" key="7">
    <source>
        <dbReference type="SAM" id="Phobius"/>
    </source>
</evidence>
<dbReference type="AlphaFoldDB" id="A0A846THM1"/>
<dbReference type="EMBL" id="JAAVUN010000002">
    <property type="protein sequence ID" value="NKE08658.1"/>
    <property type="molecule type" value="Genomic_DNA"/>
</dbReference>
<protein>
    <submittedName>
        <fullName evidence="9">EamA family transporter</fullName>
    </submittedName>
</protein>